<keyword evidence="10" id="KW-1185">Reference proteome</keyword>
<keyword evidence="6" id="KW-0325">Glycoprotein</keyword>
<dbReference type="InterPro" id="IPR008253">
    <property type="entry name" value="Marvel"/>
</dbReference>
<name>A0A1I8JFY5_9PLAT</name>
<dbReference type="WBParaSite" id="maker-uti_cns_0047317-snap-gene-0.12-mRNA-1">
    <property type="protein sequence ID" value="maker-uti_cns_0047317-snap-gene-0.12-mRNA-1"/>
    <property type="gene ID" value="maker-uti_cns_0047317-snap-gene-0.12"/>
</dbReference>
<sequence length="274" mass="30612">MYLEVFKEPRGMMRLIQLLFAILAFSTTAGYNSTMKFEYRCKTGNDTGSRQLTVSYPFYMPDSAVESIVCPSTGVSTVQPGLNYPFGSYMSSAQFYVFVGVMAFLYCIGITVLYVVFEQVYNDNDLVPQIDFIVTAVWTLFWFIASVAWAVGVSFFKLETYPDRLWHQITACLGLAECKTKEYFGYGGLDVSLICGFANVFLWGASLWFLFKETVWFKRMYPEQAYGESDFAGGGPDPSGGSGGYQQKGGVETGAVAWKAVTAHLCKVPYQMKV</sequence>
<dbReference type="GO" id="GO:0030672">
    <property type="term" value="C:synaptic vesicle membrane"/>
    <property type="evidence" value="ECO:0007669"/>
    <property type="project" value="TreeGrafter"/>
</dbReference>
<dbReference type="Proteomes" id="UP000095280">
    <property type="component" value="Unplaced"/>
</dbReference>
<dbReference type="PROSITE" id="PS51225">
    <property type="entry name" value="MARVEL"/>
    <property type="match status" value="1"/>
</dbReference>
<accession>A0A1I8JFY5</accession>
<dbReference type="AlphaFoldDB" id="A0A1I8JFY5"/>
<dbReference type="PRINTS" id="PR00220">
    <property type="entry name" value="SYNAPTOPHYSN"/>
</dbReference>
<keyword evidence="4 8" id="KW-1133">Transmembrane helix</keyword>
<evidence type="ECO:0000256" key="5">
    <source>
        <dbReference type="ARBA" id="ARBA00023136"/>
    </source>
</evidence>
<evidence type="ECO:0000256" key="1">
    <source>
        <dbReference type="ARBA" id="ARBA00004141"/>
    </source>
</evidence>
<evidence type="ECO:0000313" key="10">
    <source>
        <dbReference type="Proteomes" id="UP000095280"/>
    </source>
</evidence>
<comment type="subcellular location">
    <subcellularLocation>
        <location evidence="1">Membrane</location>
        <topology evidence="1">Multi-pass membrane protein</topology>
    </subcellularLocation>
</comment>
<feature type="transmembrane region" description="Helical" evidence="8">
    <location>
        <begin position="95"/>
        <end position="117"/>
    </location>
</feature>
<dbReference type="Pfam" id="PF01284">
    <property type="entry name" value="MARVEL"/>
    <property type="match status" value="1"/>
</dbReference>
<evidence type="ECO:0000256" key="6">
    <source>
        <dbReference type="ARBA" id="ARBA00023180"/>
    </source>
</evidence>
<dbReference type="PANTHER" id="PTHR10306:SF17">
    <property type="entry name" value="MARVEL DOMAIN-CONTAINING PROTEIN"/>
    <property type="match status" value="1"/>
</dbReference>
<dbReference type="PANTHER" id="PTHR10306">
    <property type="entry name" value="SYNAPTOPHYSIN"/>
    <property type="match status" value="1"/>
</dbReference>
<feature type="transmembrane region" description="Helical" evidence="8">
    <location>
        <begin position="129"/>
        <end position="156"/>
    </location>
</feature>
<comment type="similarity">
    <text evidence="2">Belongs to the synaptophysin/synaptobrevin family.</text>
</comment>
<proteinExistence type="inferred from homology"/>
<feature type="domain" description="MARVEL" evidence="9">
    <location>
        <begin position="5"/>
        <end position="215"/>
    </location>
</feature>
<feature type="transmembrane region" description="Helical" evidence="8">
    <location>
        <begin position="191"/>
        <end position="211"/>
    </location>
</feature>
<evidence type="ECO:0000259" key="9">
    <source>
        <dbReference type="PROSITE" id="PS51225"/>
    </source>
</evidence>
<keyword evidence="3 7" id="KW-0812">Transmembrane</keyword>
<evidence type="ECO:0000256" key="7">
    <source>
        <dbReference type="PROSITE-ProRule" id="PRU00581"/>
    </source>
</evidence>
<keyword evidence="5 7" id="KW-0472">Membrane</keyword>
<reference evidence="11" key="1">
    <citation type="submission" date="2016-11" db="UniProtKB">
        <authorList>
            <consortium name="WormBaseParasite"/>
        </authorList>
    </citation>
    <scope>IDENTIFICATION</scope>
</reference>
<organism evidence="10 11">
    <name type="scientific">Macrostomum lignano</name>
    <dbReference type="NCBI Taxonomy" id="282301"/>
    <lineage>
        <taxon>Eukaryota</taxon>
        <taxon>Metazoa</taxon>
        <taxon>Spiralia</taxon>
        <taxon>Lophotrochozoa</taxon>
        <taxon>Platyhelminthes</taxon>
        <taxon>Rhabditophora</taxon>
        <taxon>Macrostomorpha</taxon>
        <taxon>Macrostomida</taxon>
        <taxon>Macrostomidae</taxon>
        <taxon>Macrostomum</taxon>
    </lineage>
</organism>
<evidence type="ECO:0000256" key="4">
    <source>
        <dbReference type="ARBA" id="ARBA00022989"/>
    </source>
</evidence>
<dbReference type="InterPro" id="IPR001285">
    <property type="entry name" value="Synaptophysin/porin"/>
</dbReference>
<evidence type="ECO:0000256" key="8">
    <source>
        <dbReference type="SAM" id="Phobius"/>
    </source>
</evidence>
<protein>
    <submittedName>
        <fullName evidence="11">MARVEL domain-containing protein</fullName>
    </submittedName>
</protein>
<evidence type="ECO:0000313" key="11">
    <source>
        <dbReference type="WBParaSite" id="maker-uti_cns_0047317-snap-gene-0.12-mRNA-1"/>
    </source>
</evidence>
<evidence type="ECO:0000256" key="3">
    <source>
        <dbReference type="ARBA" id="ARBA00022692"/>
    </source>
</evidence>
<evidence type="ECO:0000256" key="2">
    <source>
        <dbReference type="ARBA" id="ARBA00006476"/>
    </source>
</evidence>